<dbReference type="InterPro" id="IPR045330">
    <property type="entry name" value="TRM3/TARBP1"/>
</dbReference>
<dbReference type="PANTHER" id="PTHR12029:SF11">
    <property type="entry name" value="METHYLTRANSFERASE TARBP1-RELATED"/>
    <property type="match status" value="1"/>
</dbReference>
<dbReference type="CDD" id="cd18091">
    <property type="entry name" value="SpoU-like_TRM3-like"/>
    <property type="match status" value="1"/>
</dbReference>
<sequence>MDGYWQVLYDSFLRSHRNSNLLKLCVHILRQSIPNINTDVATGYMRFSVTQRTAYISAFNKYCFFFENLVIGRYINQIEECLLQFPAFSGYMEPENKALLLTGGNEREDMTLVPAVWWTLLFTAGLQNQNSDIIRKTIGEYLFRNYHEESRVSTFDSLRAHTFKTFLFDSLLPWAVQGHLLNKRLVRTDNEALSHHGDELAAFCTTVASCCSELSLPCIEITLQFLSDPKTKKNGHAAAYILQGFSFSKRWVPDLDIAEQVVQLPDKIPLSHRQRAIIFHQCLAISQRYEPDQKIDEEERQPSSRLLQFLRRQQSLADVAGIELRPSLRLPRDDDFIPSAEFIFDASTLSLDEFEAQTRETTGSIYTPCSHRPGFCLHGEALLSACEYVLQVFDQAPSGIDNALGLTVLHRIWFEFERQEHPSTFASLIPQVILHPTIVAASTTSPDLSAAITEYTHVLDNICRGNTYFWKPLAEAIRKAYTTTPGTLQLLSLENMIMAFINDPPKRKEEFFLDAALASRERTLFNHNLDIYADESNGHACVFDILNHLRPTDREFAFTSAEKIIEPWLKQKEPISVVSAWKKTSQLQALLILYEYSTSETEGTEKIFLRILTILQILAIEPLPRYRFLMEWMILSAAMKLPHDVAIVESLLTMLEHADHANPKLVSSLIKMNTQLIMHPDRAIVPPGAPSGVSYGGSSHEWSPSLKAQIASRIKSIIPKAEPPSLLYDSLATIHNLPRSDPESLTLRLLSTLNAFIASSKINIKHESMWSFATLYTYACNNSYSTITCNPAFNTMFHFFQGLEKYKNPPKSRIHEDFDISRDGNLACLFNGGYLRIEPAEVTLVRIEDFERLEPKNSLGAGRLPLGATPNGGIIGHPDTTLSPRPAPTAVELPVTNKSTPLQTKALHLNQNLAPVTTSLADLSLDKLYSNGNGPILIGSLLEIPHNLGGLSRVAEIFACESLHIPSLVLLKNPQFKNVSVNSETHITVHETPLSALVSLLRLKKSEGYKIVGVEQTDESVVLGNDAGGRGRDMMTEKCVVIMGAERTGIPADVLVECDGCVEIRQWGVTRSLNVQTAAAVVLYEWRRIWRDGGQDVRNTMEREALVSDVAAGARAP</sequence>
<dbReference type="InterPro" id="IPR001537">
    <property type="entry name" value="SpoU_MeTrfase"/>
</dbReference>
<dbReference type="AlphaFoldDB" id="A0A9P4NLA6"/>
<dbReference type="InterPro" id="IPR029028">
    <property type="entry name" value="Alpha/beta_knot_MTases"/>
</dbReference>
<evidence type="ECO:0000259" key="3">
    <source>
        <dbReference type="Pfam" id="PF00588"/>
    </source>
</evidence>
<dbReference type="Pfam" id="PF00588">
    <property type="entry name" value="SpoU_methylase"/>
    <property type="match status" value="1"/>
</dbReference>
<dbReference type="GO" id="GO:0003723">
    <property type="term" value="F:RNA binding"/>
    <property type="evidence" value="ECO:0007669"/>
    <property type="project" value="InterPro"/>
</dbReference>
<dbReference type="InterPro" id="IPR044748">
    <property type="entry name" value="Trm3/TARBP1_C"/>
</dbReference>
<dbReference type="Proteomes" id="UP000800235">
    <property type="component" value="Unassembled WGS sequence"/>
</dbReference>
<name>A0A9P4NLA6_9PEZI</name>
<dbReference type="SUPFAM" id="SSF75217">
    <property type="entry name" value="alpha/beta knot"/>
    <property type="match status" value="1"/>
</dbReference>
<dbReference type="Gene3D" id="3.40.1280.10">
    <property type="match status" value="1"/>
</dbReference>
<feature type="domain" description="tRNA/rRNA methyltransferase SpoU type" evidence="3">
    <location>
        <begin position="942"/>
        <end position="1084"/>
    </location>
</feature>
<evidence type="ECO:0000256" key="2">
    <source>
        <dbReference type="ARBA" id="ARBA00022679"/>
    </source>
</evidence>
<dbReference type="PANTHER" id="PTHR12029">
    <property type="entry name" value="RNA METHYLTRANSFERASE"/>
    <property type="match status" value="1"/>
</dbReference>
<evidence type="ECO:0000256" key="1">
    <source>
        <dbReference type="ARBA" id="ARBA00022603"/>
    </source>
</evidence>
<proteinExistence type="predicted"/>
<keyword evidence="2" id="KW-0808">Transferase</keyword>
<evidence type="ECO:0000313" key="4">
    <source>
        <dbReference type="EMBL" id="KAF2425692.1"/>
    </source>
</evidence>
<protein>
    <recommendedName>
        <fullName evidence="3">tRNA/rRNA methyltransferase SpoU type domain-containing protein</fullName>
    </recommendedName>
</protein>
<dbReference type="GO" id="GO:0030488">
    <property type="term" value="P:tRNA methylation"/>
    <property type="evidence" value="ECO:0007669"/>
    <property type="project" value="InterPro"/>
</dbReference>
<comment type="caution">
    <text evidence="4">The sequence shown here is derived from an EMBL/GenBank/DDBJ whole genome shotgun (WGS) entry which is preliminary data.</text>
</comment>
<organism evidence="4 5">
    <name type="scientific">Tothia fuscella</name>
    <dbReference type="NCBI Taxonomy" id="1048955"/>
    <lineage>
        <taxon>Eukaryota</taxon>
        <taxon>Fungi</taxon>
        <taxon>Dikarya</taxon>
        <taxon>Ascomycota</taxon>
        <taxon>Pezizomycotina</taxon>
        <taxon>Dothideomycetes</taxon>
        <taxon>Pleosporomycetidae</taxon>
        <taxon>Venturiales</taxon>
        <taxon>Cylindrosympodiaceae</taxon>
        <taxon>Tothia</taxon>
    </lineage>
</organism>
<keyword evidence="1" id="KW-0489">Methyltransferase</keyword>
<dbReference type="OrthoDB" id="241340at2759"/>
<accession>A0A9P4NLA6</accession>
<keyword evidence="5" id="KW-1185">Reference proteome</keyword>
<dbReference type="InterPro" id="IPR029026">
    <property type="entry name" value="tRNA_m1G_MTases_N"/>
</dbReference>
<evidence type="ECO:0000313" key="5">
    <source>
        <dbReference type="Proteomes" id="UP000800235"/>
    </source>
</evidence>
<reference evidence="4" key="1">
    <citation type="journal article" date="2020" name="Stud. Mycol.">
        <title>101 Dothideomycetes genomes: a test case for predicting lifestyles and emergence of pathogens.</title>
        <authorList>
            <person name="Haridas S."/>
            <person name="Albert R."/>
            <person name="Binder M."/>
            <person name="Bloem J."/>
            <person name="Labutti K."/>
            <person name="Salamov A."/>
            <person name="Andreopoulos B."/>
            <person name="Baker S."/>
            <person name="Barry K."/>
            <person name="Bills G."/>
            <person name="Bluhm B."/>
            <person name="Cannon C."/>
            <person name="Castanera R."/>
            <person name="Culley D."/>
            <person name="Daum C."/>
            <person name="Ezra D."/>
            <person name="Gonzalez J."/>
            <person name="Henrissat B."/>
            <person name="Kuo A."/>
            <person name="Liang C."/>
            <person name="Lipzen A."/>
            <person name="Lutzoni F."/>
            <person name="Magnuson J."/>
            <person name="Mondo S."/>
            <person name="Nolan M."/>
            <person name="Ohm R."/>
            <person name="Pangilinan J."/>
            <person name="Park H.-J."/>
            <person name="Ramirez L."/>
            <person name="Alfaro M."/>
            <person name="Sun H."/>
            <person name="Tritt A."/>
            <person name="Yoshinaga Y."/>
            <person name="Zwiers L.-H."/>
            <person name="Turgeon B."/>
            <person name="Goodwin S."/>
            <person name="Spatafora J."/>
            <person name="Crous P."/>
            <person name="Grigoriev I."/>
        </authorList>
    </citation>
    <scope>NUCLEOTIDE SEQUENCE</scope>
    <source>
        <strain evidence="4">CBS 130266</strain>
    </source>
</reference>
<dbReference type="GO" id="GO:0016423">
    <property type="term" value="F:tRNA (guanine) methyltransferase activity"/>
    <property type="evidence" value="ECO:0007669"/>
    <property type="project" value="InterPro"/>
</dbReference>
<dbReference type="EMBL" id="MU007068">
    <property type="protein sequence ID" value="KAF2425692.1"/>
    <property type="molecule type" value="Genomic_DNA"/>
</dbReference>
<gene>
    <name evidence="4" type="ORF">EJ08DRAFT_395630</name>
</gene>